<dbReference type="GO" id="GO:0016787">
    <property type="term" value="F:hydrolase activity"/>
    <property type="evidence" value="ECO:0007669"/>
    <property type="project" value="UniProtKB-KW"/>
</dbReference>
<dbReference type="Gene3D" id="3.40.50.1820">
    <property type="entry name" value="alpha/beta hydrolase"/>
    <property type="match status" value="1"/>
</dbReference>
<evidence type="ECO:0000259" key="3">
    <source>
        <dbReference type="Pfam" id="PF02230"/>
    </source>
</evidence>
<dbReference type="PANTHER" id="PTHR10655">
    <property type="entry name" value="LYSOPHOSPHOLIPASE-RELATED"/>
    <property type="match status" value="1"/>
</dbReference>
<reference evidence="4 5" key="1">
    <citation type="journal article" date="2019" name="Int. J. Syst. Evol. Microbiol.">
        <title>The Global Catalogue of Microorganisms (GCM) 10K type strain sequencing project: providing services to taxonomists for standard genome sequencing and annotation.</title>
        <authorList>
            <consortium name="The Broad Institute Genomics Platform"/>
            <consortium name="The Broad Institute Genome Sequencing Center for Infectious Disease"/>
            <person name="Wu L."/>
            <person name="Ma J."/>
        </authorList>
    </citation>
    <scope>NUCLEOTIDE SEQUENCE [LARGE SCALE GENOMIC DNA]</scope>
    <source>
        <strain evidence="4 5">JCM 13584</strain>
    </source>
</reference>
<keyword evidence="2 4" id="KW-0378">Hydrolase</keyword>
<gene>
    <name evidence="4" type="ORF">GCM10009717_04460</name>
</gene>
<dbReference type="SUPFAM" id="SSF53474">
    <property type="entry name" value="alpha/beta-Hydrolases"/>
    <property type="match status" value="1"/>
</dbReference>
<evidence type="ECO:0000313" key="4">
    <source>
        <dbReference type="EMBL" id="GAA1941289.1"/>
    </source>
</evidence>
<dbReference type="Pfam" id="PF02230">
    <property type="entry name" value="Abhydrolase_2"/>
    <property type="match status" value="1"/>
</dbReference>
<evidence type="ECO:0000256" key="1">
    <source>
        <dbReference type="ARBA" id="ARBA00006499"/>
    </source>
</evidence>
<evidence type="ECO:0000256" key="2">
    <source>
        <dbReference type="ARBA" id="ARBA00022801"/>
    </source>
</evidence>
<dbReference type="EMBL" id="BAAAMK010000001">
    <property type="protein sequence ID" value="GAA1941289.1"/>
    <property type="molecule type" value="Genomic_DNA"/>
</dbReference>
<dbReference type="InterPro" id="IPR050565">
    <property type="entry name" value="LYPA1-2/EST-like"/>
</dbReference>
<dbReference type="PANTHER" id="PTHR10655:SF17">
    <property type="entry name" value="LYSOPHOSPHOLIPASE-LIKE PROTEIN 1"/>
    <property type="match status" value="1"/>
</dbReference>
<name>A0ABN2Q439_9MICO</name>
<sequence>MTSVQIDDDAVIWSASAADREGRPLLVLLHGFNSNEGDLFGLSPYLPLEPVIASLRAPLHAGPGFAWFPLLAQGAEMAIEGADAAVDAILAWLDRAAPDATSVGLLGFSQGGAVSLELLRRAPERFEYVVNLAGFVLPGERAGDGDARLAELRPPVFWGRGTADPVIPEASIERTRDWLPSRSTLDERIYEGLGHSVSERELADVAAFVRAQVAPVA</sequence>
<organism evidence="4 5">
    <name type="scientific">Agromyces allii</name>
    <dbReference type="NCBI Taxonomy" id="393607"/>
    <lineage>
        <taxon>Bacteria</taxon>
        <taxon>Bacillati</taxon>
        <taxon>Actinomycetota</taxon>
        <taxon>Actinomycetes</taxon>
        <taxon>Micrococcales</taxon>
        <taxon>Microbacteriaceae</taxon>
        <taxon>Agromyces</taxon>
    </lineage>
</organism>
<comment type="caution">
    <text evidence="4">The sequence shown here is derived from an EMBL/GenBank/DDBJ whole genome shotgun (WGS) entry which is preliminary data.</text>
</comment>
<proteinExistence type="inferred from homology"/>
<feature type="domain" description="Phospholipase/carboxylesterase/thioesterase" evidence="3">
    <location>
        <begin position="21"/>
        <end position="211"/>
    </location>
</feature>
<dbReference type="InterPro" id="IPR003140">
    <property type="entry name" value="PLipase/COase/thioEstase"/>
</dbReference>
<evidence type="ECO:0000313" key="5">
    <source>
        <dbReference type="Proteomes" id="UP001499954"/>
    </source>
</evidence>
<comment type="similarity">
    <text evidence="1">Belongs to the AB hydrolase superfamily. AB hydrolase 2 family.</text>
</comment>
<dbReference type="RefSeq" id="WP_157416830.1">
    <property type="nucleotide sequence ID" value="NZ_BAAAMK010000001.1"/>
</dbReference>
<dbReference type="InterPro" id="IPR029058">
    <property type="entry name" value="AB_hydrolase_fold"/>
</dbReference>
<protein>
    <submittedName>
        <fullName evidence="4">Dienelactone hydrolase family protein</fullName>
    </submittedName>
</protein>
<dbReference type="Proteomes" id="UP001499954">
    <property type="component" value="Unassembled WGS sequence"/>
</dbReference>
<accession>A0ABN2Q439</accession>
<keyword evidence="5" id="KW-1185">Reference proteome</keyword>